<feature type="compositionally biased region" description="Low complexity" evidence="1">
    <location>
        <begin position="122"/>
        <end position="132"/>
    </location>
</feature>
<feature type="region of interest" description="Disordered" evidence="1">
    <location>
        <begin position="52"/>
        <end position="86"/>
    </location>
</feature>
<reference evidence="2" key="2">
    <citation type="submission" date="2023-05" db="EMBL/GenBank/DDBJ databases">
        <authorList>
            <person name="Schelkunov M.I."/>
        </authorList>
    </citation>
    <scope>NUCLEOTIDE SEQUENCE</scope>
    <source>
        <strain evidence="2">Hsosn_3</strain>
        <tissue evidence="2">Leaf</tissue>
    </source>
</reference>
<protein>
    <submittedName>
        <fullName evidence="2">Uncharacterized protein</fullName>
    </submittedName>
</protein>
<organism evidence="2 3">
    <name type="scientific">Heracleum sosnowskyi</name>
    <dbReference type="NCBI Taxonomy" id="360622"/>
    <lineage>
        <taxon>Eukaryota</taxon>
        <taxon>Viridiplantae</taxon>
        <taxon>Streptophyta</taxon>
        <taxon>Embryophyta</taxon>
        <taxon>Tracheophyta</taxon>
        <taxon>Spermatophyta</taxon>
        <taxon>Magnoliopsida</taxon>
        <taxon>eudicotyledons</taxon>
        <taxon>Gunneridae</taxon>
        <taxon>Pentapetalae</taxon>
        <taxon>asterids</taxon>
        <taxon>campanulids</taxon>
        <taxon>Apiales</taxon>
        <taxon>Apiaceae</taxon>
        <taxon>Apioideae</taxon>
        <taxon>apioid superclade</taxon>
        <taxon>Tordylieae</taxon>
        <taxon>Tordyliinae</taxon>
        <taxon>Heracleum</taxon>
    </lineage>
</organism>
<dbReference type="EMBL" id="JAUIZM010000008">
    <property type="protein sequence ID" value="KAK1372183.1"/>
    <property type="molecule type" value="Genomic_DNA"/>
</dbReference>
<feature type="region of interest" description="Disordered" evidence="1">
    <location>
        <begin position="100"/>
        <end position="148"/>
    </location>
</feature>
<reference evidence="2" key="1">
    <citation type="submission" date="2023-02" db="EMBL/GenBank/DDBJ databases">
        <title>Genome of toxic invasive species Heracleum sosnowskyi carries increased number of genes despite the absence of recent whole-genome duplications.</title>
        <authorList>
            <person name="Schelkunov M."/>
            <person name="Shtratnikova V."/>
            <person name="Makarenko M."/>
            <person name="Klepikova A."/>
            <person name="Omelchenko D."/>
            <person name="Novikova G."/>
            <person name="Obukhova E."/>
            <person name="Bogdanov V."/>
            <person name="Penin A."/>
            <person name="Logacheva M."/>
        </authorList>
    </citation>
    <scope>NUCLEOTIDE SEQUENCE</scope>
    <source>
        <strain evidence="2">Hsosn_3</strain>
        <tissue evidence="2">Leaf</tissue>
    </source>
</reference>
<comment type="caution">
    <text evidence="2">The sequence shown here is derived from an EMBL/GenBank/DDBJ whole genome shotgun (WGS) entry which is preliminary data.</text>
</comment>
<name>A0AAD8MHJ2_9APIA</name>
<proteinExistence type="predicted"/>
<dbReference type="AlphaFoldDB" id="A0AAD8MHJ2"/>
<sequence length="148" mass="16092">MKCSACLTPGHNKATCIATLEEIEQKKMVVVEVKKAQSEAAKAEVVLKKKATLGSQKKKKQVKKGSSKEHNVKVQQRPAPIGIGVFTSQTDGQTYYSTTTRTVRISVSQPATTNLRNSGARTQSTSQPSSSSKGFKFRGKMVYNKPSN</sequence>
<dbReference type="Proteomes" id="UP001237642">
    <property type="component" value="Unassembled WGS sequence"/>
</dbReference>
<evidence type="ECO:0000313" key="2">
    <source>
        <dbReference type="EMBL" id="KAK1372183.1"/>
    </source>
</evidence>
<gene>
    <name evidence="2" type="ORF">POM88_038275</name>
</gene>
<feature type="compositionally biased region" description="Polar residues" evidence="1">
    <location>
        <begin position="109"/>
        <end position="121"/>
    </location>
</feature>
<accession>A0AAD8MHJ2</accession>
<keyword evidence="3" id="KW-1185">Reference proteome</keyword>
<feature type="compositionally biased region" description="Basic residues" evidence="1">
    <location>
        <begin position="52"/>
        <end position="65"/>
    </location>
</feature>
<evidence type="ECO:0000313" key="3">
    <source>
        <dbReference type="Proteomes" id="UP001237642"/>
    </source>
</evidence>
<evidence type="ECO:0000256" key="1">
    <source>
        <dbReference type="SAM" id="MobiDB-lite"/>
    </source>
</evidence>